<name>A0A0F7C096_BRELA</name>
<evidence type="ECO:0000256" key="1">
    <source>
        <dbReference type="SAM" id="SignalP"/>
    </source>
</evidence>
<dbReference type="EMBL" id="CP011074">
    <property type="protein sequence ID" value="AKF94714.1"/>
    <property type="molecule type" value="Genomic_DNA"/>
</dbReference>
<proteinExistence type="predicted"/>
<feature type="chain" id="PRO_5002513719" evidence="1">
    <location>
        <begin position="23"/>
        <end position="134"/>
    </location>
</feature>
<reference evidence="2" key="1">
    <citation type="submission" date="2015-03" db="EMBL/GenBank/DDBJ databases">
        <title>MIGS Cultured Bacterial/Archaeal sample from Brevibacillus laterosporus.</title>
        <authorList>
            <person name="Zeng D."/>
            <person name="Zhu L."/>
            <person name="Dong G."/>
            <person name="Ye W."/>
            <person name="Ren D."/>
            <person name="Wu L."/>
            <person name="Xu J."/>
            <person name="Li G."/>
            <person name="Guo L."/>
        </authorList>
    </citation>
    <scope>NUCLEOTIDE SEQUENCE</scope>
    <source>
        <strain evidence="2">B9</strain>
    </source>
</reference>
<organism evidence="2">
    <name type="scientific">Brevibacillus laterosporus</name>
    <name type="common">Bacillus laterosporus</name>
    <dbReference type="NCBI Taxonomy" id="1465"/>
    <lineage>
        <taxon>Bacteria</taxon>
        <taxon>Bacillati</taxon>
        <taxon>Bacillota</taxon>
        <taxon>Bacilli</taxon>
        <taxon>Bacillales</taxon>
        <taxon>Paenibacillaceae</taxon>
        <taxon>Brevibacillus</taxon>
    </lineage>
</organism>
<accession>A0A0F7C096</accession>
<dbReference type="AlphaFoldDB" id="A0A0F7C096"/>
<keyword evidence="1" id="KW-0732">Signal</keyword>
<evidence type="ECO:0000313" key="2">
    <source>
        <dbReference type="EMBL" id="AKF94714.1"/>
    </source>
</evidence>
<feature type="signal peptide" evidence="1">
    <location>
        <begin position="1"/>
        <end position="22"/>
    </location>
</feature>
<gene>
    <name evidence="2" type="ORF">EX87_14515</name>
</gene>
<protein>
    <submittedName>
        <fullName evidence="2">Uncharacterized protein</fullName>
    </submittedName>
</protein>
<sequence length="134" mass="14520">MRKALVALGVLAMVTAAVPASASTQFSETKEITANGTVQFGQQVTHNIAGWSSSSTDTLYLGSPGYHTIRVDVNEIYHGSMGSNTVKVHIDGEEAGYLKPGSNYFPVKTDTSYAIFKYYGKSTGTKSFKVTYYR</sequence>